<dbReference type="InParanoid" id="E0W3R1"/>
<evidence type="ECO:0000313" key="6">
    <source>
        <dbReference type="Proteomes" id="UP000009046"/>
    </source>
</evidence>
<name>E0W3R1_PEDHC</name>
<dbReference type="Pfam" id="PF02585">
    <property type="entry name" value="PIG-L"/>
    <property type="match status" value="1"/>
</dbReference>
<dbReference type="OrthoDB" id="440160at2759"/>
<dbReference type="AlphaFoldDB" id="E0W3R1"/>
<keyword evidence="6" id="KW-1185">Reference proteome</keyword>
<dbReference type="PANTHER" id="PTHR12993:SF11">
    <property type="entry name" value="N-ACETYLGLUCOSAMINYL-PHOSPHATIDYLINOSITOL DE-N-ACETYLASE"/>
    <property type="match status" value="1"/>
</dbReference>
<dbReference type="VEuPathDB" id="VectorBase:PHUM608680"/>
<dbReference type="EnsemblMetazoa" id="PHUM608680-RA">
    <property type="protein sequence ID" value="PHUM608680-PA"/>
    <property type="gene ID" value="PHUM608680"/>
</dbReference>
<proteinExistence type="inferred from homology"/>
<dbReference type="UniPathway" id="UPA00196"/>
<evidence type="ECO:0000313" key="4">
    <source>
        <dbReference type="EMBL" id="EEB20267.1"/>
    </source>
</evidence>
<dbReference type="SUPFAM" id="SSF102588">
    <property type="entry name" value="LmbE-like"/>
    <property type="match status" value="1"/>
</dbReference>
<sequence>MDLIELEDSCNQTLFDYYEIYFQEYKQIIEHHFKKYKEEFIDYFQQNAQNLVIGIIIYIVFSFCFYCFIIRTKLVRNLGIISDCKNVLFVTSHPDDECMFFGPTIVTLTNDTDCSVYLLCLSRGNYYKRGKIRKKELFESCKILQIPEQNVQIVNSSLLRDDPNLNWNQEVIADIILNFLETYSIDTVITFDRYGVSNHPNHSSIFYAMAYLCLEKKLPKKCTAYALESVSKIRKYLGFMDVTFTYLLSSKKYVVPMEKRNIIRDAMRAHKSQYLWYRRIYMYLSRYVFMNSFKEIDVLELELDFEVD</sequence>
<dbReference type="GO" id="GO:0006506">
    <property type="term" value="P:GPI anchor biosynthetic process"/>
    <property type="evidence" value="ECO:0007669"/>
    <property type="project" value="UniProtKB-UniPathway"/>
</dbReference>
<dbReference type="InterPro" id="IPR024078">
    <property type="entry name" value="LmbE-like_dom_sf"/>
</dbReference>
<dbReference type="FunCoup" id="E0W3R1">
    <property type="interactions" value="1394"/>
</dbReference>
<keyword evidence="3" id="KW-0812">Transmembrane</keyword>
<dbReference type="RefSeq" id="XP_002433005.1">
    <property type="nucleotide sequence ID" value="XM_002432960.1"/>
</dbReference>
<evidence type="ECO:0000256" key="2">
    <source>
        <dbReference type="ARBA" id="ARBA00012176"/>
    </source>
</evidence>
<evidence type="ECO:0000313" key="5">
    <source>
        <dbReference type="EnsemblMetazoa" id="PHUM608680-PA"/>
    </source>
</evidence>
<dbReference type="GO" id="GO:0005783">
    <property type="term" value="C:endoplasmic reticulum"/>
    <property type="evidence" value="ECO:0007669"/>
    <property type="project" value="TreeGrafter"/>
</dbReference>
<keyword evidence="4" id="KW-0378">Hydrolase</keyword>
<reference evidence="4" key="1">
    <citation type="submission" date="2007-04" db="EMBL/GenBank/DDBJ databases">
        <title>Annotation of Pediculus humanus corporis strain USDA.</title>
        <authorList>
            <person name="Kirkness E."/>
            <person name="Hannick L."/>
            <person name="Hass B."/>
            <person name="Bruggner R."/>
            <person name="Lawson D."/>
            <person name="Bidwell S."/>
            <person name="Joardar V."/>
            <person name="Caler E."/>
            <person name="Walenz B."/>
            <person name="Inman J."/>
            <person name="Schobel S."/>
            <person name="Galinsky K."/>
            <person name="Amedeo P."/>
            <person name="Strausberg R."/>
        </authorList>
    </citation>
    <scope>NUCLEOTIDE SEQUENCE</scope>
    <source>
        <strain evidence="4">USDA</strain>
    </source>
</reference>
<reference evidence="4" key="2">
    <citation type="submission" date="2007-04" db="EMBL/GenBank/DDBJ databases">
        <title>The genome of the human body louse.</title>
        <authorList>
            <consortium name="The Human Body Louse Genome Consortium"/>
            <person name="Kirkness E."/>
            <person name="Walenz B."/>
            <person name="Hass B."/>
            <person name="Bruggner R."/>
            <person name="Strausberg R."/>
        </authorList>
    </citation>
    <scope>NUCLEOTIDE SEQUENCE</scope>
    <source>
        <strain evidence="4">USDA</strain>
    </source>
</reference>
<keyword evidence="3" id="KW-0472">Membrane</keyword>
<dbReference type="KEGG" id="phu:Phum_PHUM608680"/>
<reference evidence="5" key="3">
    <citation type="submission" date="2020-05" db="UniProtKB">
        <authorList>
            <consortium name="EnsemblMetazoa"/>
        </authorList>
    </citation>
    <scope>IDENTIFICATION</scope>
    <source>
        <strain evidence="5">USDA</strain>
    </source>
</reference>
<dbReference type="GeneID" id="8237146"/>
<dbReference type="OMA" id="YVLESVN"/>
<protein>
    <recommendedName>
        <fullName evidence="2">N-acetylglucosaminylphosphatidylinositol deacetylase</fullName>
        <ecNumber evidence="2">3.5.1.89</ecNumber>
    </recommendedName>
</protein>
<comment type="similarity">
    <text evidence="1">Belongs to the PIGL family.</text>
</comment>
<dbReference type="Proteomes" id="UP000009046">
    <property type="component" value="Unassembled WGS sequence"/>
</dbReference>
<dbReference type="eggNOG" id="KOG3332">
    <property type="taxonomic scope" value="Eukaryota"/>
</dbReference>
<dbReference type="GO" id="GO:0000225">
    <property type="term" value="F:N-acetylglucosaminylphosphatidylinositol deacetylase activity"/>
    <property type="evidence" value="ECO:0007669"/>
    <property type="project" value="UniProtKB-EC"/>
</dbReference>
<dbReference type="CTD" id="8237146"/>
<dbReference type="EC" id="3.5.1.89" evidence="2"/>
<dbReference type="PANTHER" id="PTHR12993">
    <property type="entry name" value="N-ACETYLGLUCOSAMINYL-PHOSPHATIDYLINOSITOL DE-N-ACETYLASE-RELATED"/>
    <property type="match status" value="1"/>
</dbReference>
<evidence type="ECO:0000256" key="3">
    <source>
        <dbReference type="SAM" id="Phobius"/>
    </source>
</evidence>
<accession>E0W3R1</accession>
<dbReference type="InterPro" id="IPR003737">
    <property type="entry name" value="GlcNAc_PI_deacetylase-related"/>
</dbReference>
<dbReference type="EMBL" id="DS235882">
    <property type="protein sequence ID" value="EEB20267.1"/>
    <property type="molecule type" value="Genomic_DNA"/>
</dbReference>
<dbReference type="STRING" id="121224.E0W3R1"/>
<dbReference type="EMBL" id="AAZO01007439">
    <property type="status" value="NOT_ANNOTATED_CDS"/>
    <property type="molecule type" value="Genomic_DNA"/>
</dbReference>
<dbReference type="Gene3D" id="3.40.50.10320">
    <property type="entry name" value="LmbE-like"/>
    <property type="match status" value="1"/>
</dbReference>
<dbReference type="GO" id="GO:0016020">
    <property type="term" value="C:membrane"/>
    <property type="evidence" value="ECO:0007669"/>
    <property type="project" value="GOC"/>
</dbReference>
<keyword evidence="3" id="KW-1133">Transmembrane helix</keyword>
<gene>
    <name evidence="5" type="primary">8237146</name>
    <name evidence="4" type="ORF">Phum_PHUM608680</name>
</gene>
<organism>
    <name type="scientific">Pediculus humanus subsp. corporis</name>
    <name type="common">Body louse</name>
    <dbReference type="NCBI Taxonomy" id="121224"/>
    <lineage>
        <taxon>Eukaryota</taxon>
        <taxon>Metazoa</taxon>
        <taxon>Ecdysozoa</taxon>
        <taxon>Arthropoda</taxon>
        <taxon>Hexapoda</taxon>
        <taxon>Insecta</taxon>
        <taxon>Pterygota</taxon>
        <taxon>Neoptera</taxon>
        <taxon>Paraneoptera</taxon>
        <taxon>Psocodea</taxon>
        <taxon>Troctomorpha</taxon>
        <taxon>Phthiraptera</taxon>
        <taxon>Anoplura</taxon>
        <taxon>Pediculidae</taxon>
        <taxon>Pediculus</taxon>
    </lineage>
</organism>
<feature type="transmembrane region" description="Helical" evidence="3">
    <location>
        <begin position="51"/>
        <end position="70"/>
    </location>
</feature>
<dbReference type="HOGENOM" id="CLU_034979_1_1_1"/>
<evidence type="ECO:0000256" key="1">
    <source>
        <dbReference type="ARBA" id="ARBA00006066"/>
    </source>
</evidence>